<gene>
    <name evidence="3" type="ORF">Tco_1043850</name>
</gene>
<feature type="region of interest" description="Disordered" evidence="1">
    <location>
        <begin position="1"/>
        <end position="41"/>
    </location>
</feature>
<protein>
    <recommendedName>
        <fullName evidence="2">Retrotransposon gag domain-containing protein</fullName>
    </recommendedName>
</protein>
<dbReference type="PANTHER" id="PTHR33223">
    <property type="entry name" value="CCHC-TYPE DOMAIN-CONTAINING PROTEIN"/>
    <property type="match status" value="1"/>
</dbReference>
<dbReference type="InterPro" id="IPR005162">
    <property type="entry name" value="Retrotrans_gag_dom"/>
</dbReference>
<evidence type="ECO:0000313" key="4">
    <source>
        <dbReference type="Proteomes" id="UP001151760"/>
    </source>
</evidence>
<dbReference type="Proteomes" id="UP001151760">
    <property type="component" value="Unassembled WGS sequence"/>
</dbReference>
<proteinExistence type="predicted"/>
<dbReference type="PANTHER" id="PTHR33223:SF11">
    <property type="entry name" value="ELEMENT PROTEIN, PUTATIVE-RELATED"/>
    <property type="match status" value="1"/>
</dbReference>
<accession>A0ABQ5GNV8</accession>
<reference evidence="3" key="1">
    <citation type="journal article" date="2022" name="Int. J. Mol. Sci.">
        <title>Draft Genome of Tanacetum Coccineum: Genomic Comparison of Closely Related Tanacetum-Family Plants.</title>
        <authorList>
            <person name="Yamashiro T."/>
            <person name="Shiraishi A."/>
            <person name="Nakayama K."/>
            <person name="Satake H."/>
        </authorList>
    </citation>
    <scope>NUCLEOTIDE SEQUENCE</scope>
</reference>
<evidence type="ECO:0000259" key="2">
    <source>
        <dbReference type="Pfam" id="PF03732"/>
    </source>
</evidence>
<dbReference type="EMBL" id="BQNB010018684">
    <property type="protein sequence ID" value="GJT77125.1"/>
    <property type="molecule type" value="Genomic_DNA"/>
</dbReference>
<keyword evidence="4" id="KW-1185">Reference proteome</keyword>
<evidence type="ECO:0000313" key="3">
    <source>
        <dbReference type="EMBL" id="GJT77125.1"/>
    </source>
</evidence>
<dbReference type="Pfam" id="PF03732">
    <property type="entry name" value="Retrotrans_gag"/>
    <property type="match status" value="1"/>
</dbReference>
<comment type="caution">
    <text evidence="3">The sequence shown here is derived from an EMBL/GenBank/DDBJ whole genome shotgun (WGS) entry which is preliminary data.</text>
</comment>
<name>A0ABQ5GNV8_9ASTR</name>
<feature type="domain" description="Retrotransposon gag" evidence="2">
    <location>
        <begin position="262"/>
        <end position="340"/>
    </location>
</feature>
<evidence type="ECO:0000256" key="1">
    <source>
        <dbReference type="SAM" id="MobiDB-lite"/>
    </source>
</evidence>
<reference evidence="3" key="2">
    <citation type="submission" date="2022-01" db="EMBL/GenBank/DDBJ databases">
        <authorList>
            <person name="Yamashiro T."/>
            <person name="Shiraishi A."/>
            <person name="Satake H."/>
            <person name="Nakayama K."/>
        </authorList>
    </citation>
    <scope>NUCLEOTIDE SEQUENCE</scope>
</reference>
<feature type="compositionally biased region" description="Polar residues" evidence="1">
    <location>
        <begin position="1"/>
        <end position="31"/>
    </location>
</feature>
<sequence>MLGMKSSTSVSRSQPSGNTKKNRISQTTSSNKKNKVEDHPRSVKYSLNKKNHVSEPVCNANVKHSILNVSSELICVKCNECMFDAIHDLCVLDYVNDVNVRSKSKFAKRSKKRKVWKPSSKVFTNVCYRWIPTGQTFTIDGNRCTLTRTTSTNLVPPKIPLLTKVTTKTTPYRNNPERLKDVTNISFTAPSSPRVNFRFGNDKIAKIMGYGDYQMGNVTISRVYYVEGKLPKTLSLDESRSPKFDLFSEDEYSEEEVAETMAETIELNKPSGSITTWEDLKTKFLSEYCPPARTAKKIEDINSFRQEPDETLYQAWERFKELLMKCLQHYLTEMHEVILFYNELDVQTGQILDSKGSIPSKNVANAKVAIQEMDEYSQKWHNGTSRTRSSKTSDGLAAIQAQLNNLGREIKKVNEKFYAVQVGCEQCKVPHYNKGFPLKEEGKTLEEAYYTQFGRPFQGGGYRAAAPRFYQRNNANPSYQE</sequence>
<organism evidence="3 4">
    <name type="scientific">Tanacetum coccineum</name>
    <dbReference type="NCBI Taxonomy" id="301880"/>
    <lineage>
        <taxon>Eukaryota</taxon>
        <taxon>Viridiplantae</taxon>
        <taxon>Streptophyta</taxon>
        <taxon>Embryophyta</taxon>
        <taxon>Tracheophyta</taxon>
        <taxon>Spermatophyta</taxon>
        <taxon>Magnoliopsida</taxon>
        <taxon>eudicotyledons</taxon>
        <taxon>Gunneridae</taxon>
        <taxon>Pentapetalae</taxon>
        <taxon>asterids</taxon>
        <taxon>campanulids</taxon>
        <taxon>Asterales</taxon>
        <taxon>Asteraceae</taxon>
        <taxon>Asteroideae</taxon>
        <taxon>Anthemideae</taxon>
        <taxon>Anthemidinae</taxon>
        <taxon>Tanacetum</taxon>
    </lineage>
</organism>